<accession>A0A9P9IM32</accession>
<dbReference type="Gene3D" id="3.30.420.10">
    <property type="entry name" value="Ribonuclease H-like superfamily/Ribonuclease H"/>
    <property type="match status" value="1"/>
</dbReference>
<gene>
    <name evidence="4" type="ORF">B0J11DRAFT_305594</name>
</gene>
<feature type="domain" description="SAP" evidence="3">
    <location>
        <begin position="5"/>
        <end position="39"/>
    </location>
</feature>
<name>A0A9P9IM32_9PLEO</name>
<evidence type="ECO:0000256" key="2">
    <source>
        <dbReference type="SAM" id="SignalP"/>
    </source>
</evidence>
<feature type="compositionally biased region" description="Basic residues" evidence="1">
    <location>
        <begin position="421"/>
        <end position="432"/>
    </location>
</feature>
<dbReference type="PANTHER" id="PTHR28072:SF1">
    <property type="entry name" value="CRUCIFORM CUTTING ENDONUCLEASE 1, MITOCHONDRIAL-RELATED"/>
    <property type="match status" value="1"/>
</dbReference>
<dbReference type="Proteomes" id="UP000700596">
    <property type="component" value="Unassembled WGS sequence"/>
</dbReference>
<dbReference type="CDD" id="cd16963">
    <property type="entry name" value="CCE1"/>
    <property type="match status" value="1"/>
</dbReference>
<dbReference type="GO" id="GO:0005739">
    <property type="term" value="C:mitochondrion"/>
    <property type="evidence" value="ECO:0007669"/>
    <property type="project" value="TreeGrafter"/>
</dbReference>
<dbReference type="GO" id="GO:0070336">
    <property type="term" value="F:flap-structured DNA binding"/>
    <property type="evidence" value="ECO:0007669"/>
    <property type="project" value="TreeGrafter"/>
</dbReference>
<dbReference type="EMBL" id="JAGMWT010000007">
    <property type="protein sequence ID" value="KAH7125401.1"/>
    <property type="molecule type" value="Genomic_DNA"/>
</dbReference>
<feature type="chain" id="PRO_5040124933" evidence="2">
    <location>
        <begin position="23"/>
        <end position="432"/>
    </location>
</feature>
<evidence type="ECO:0000313" key="5">
    <source>
        <dbReference type="Proteomes" id="UP000700596"/>
    </source>
</evidence>
<comment type="caution">
    <text evidence="4">The sequence shown here is derived from an EMBL/GenBank/DDBJ whole genome shotgun (WGS) entry which is preliminary data.</text>
</comment>
<dbReference type="InterPro" id="IPR039197">
    <property type="entry name" value="Mrs1/Cce1"/>
</dbReference>
<keyword evidence="5" id="KW-1185">Reference proteome</keyword>
<dbReference type="OrthoDB" id="5552842at2759"/>
<evidence type="ECO:0000259" key="3">
    <source>
        <dbReference type="PROSITE" id="PS50800"/>
    </source>
</evidence>
<dbReference type="GO" id="GO:0000402">
    <property type="term" value="F:crossed form four-way junction DNA binding"/>
    <property type="evidence" value="ECO:0007669"/>
    <property type="project" value="TreeGrafter"/>
</dbReference>
<dbReference type="InterPro" id="IPR015242">
    <property type="entry name" value="Ydc2_cat"/>
</dbReference>
<organism evidence="4 5">
    <name type="scientific">Dendryphion nanum</name>
    <dbReference type="NCBI Taxonomy" id="256645"/>
    <lineage>
        <taxon>Eukaryota</taxon>
        <taxon>Fungi</taxon>
        <taxon>Dikarya</taxon>
        <taxon>Ascomycota</taxon>
        <taxon>Pezizomycotina</taxon>
        <taxon>Dothideomycetes</taxon>
        <taxon>Pleosporomycetidae</taxon>
        <taxon>Pleosporales</taxon>
        <taxon>Torulaceae</taxon>
        <taxon>Dendryphion</taxon>
    </lineage>
</organism>
<dbReference type="Pfam" id="PF09159">
    <property type="entry name" value="Ydc2-catalyt"/>
    <property type="match status" value="1"/>
</dbReference>
<dbReference type="InterPro" id="IPR012337">
    <property type="entry name" value="RNaseH-like_sf"/>
</dbReference>
<feature type="signal peptide" evidence="2">
    <location>
        <begin position="1"/>
        <end position="22"/>
    </location>
</feature>
<feature type="region of interest" description="Disordered" evidence="1">
    <location>
        <begin position="111"/>
        <end position="135"/>
    </location>
</feature>
<dbReference type="GO" id="GO:0000403">
    <property type="term" value="F:Y-form DNA binding"/>
    <property type="evidence" value="ECO:0007669"/>
    <property type="project" value="TreeGrafter"/>
</dbReference>
<dbReference type="PANTHER" id="PTHR28072">
    <property type="entry name" value="CRUCIFORM CUTTING ENDONUCLEASE 1, MITOCHONDRIAL-RELATED"/>
    <property type="match status" value="1"/>
</dbReference>
<dbReference type="SUPFAM" id="SSF53098">
    <property type="entry name" value="Ribonuclease H-like"/>
    <property type="match status" value="1"/>
</dbReference>
<evidence type="ECO:0000256" key="1">
    <source>
        <dbReference type="SAM" id="MobiDB-lite"/>
    </source>
</evidence>
<dbReference type="AlphaFoldDB" id="A0A9P9IM32"/>
<keyword evidence="2" id="KW-0732">Signal</keyword>
<feature type="region of interest" description="Disordered" evidence="1">
    <location>
        <begin position="388"/>
        <end position="432"/>
    </location>
</feature>
<protein>
    <submittedName>
        <fullName evidence="4">Mitochondrial resolvase Ydc2</fullName>
    </submittedName>
</protein>
<dbReference type="GO" id="GO:0004520">
    <property type="term" value="F:DNA endonuclease activity"/>
    <property type="evidence" value="ECO:0007669"/>
    <property type="project" value="TreeGrafter"/>
</dbReference>
<sequence length="432" mass="47632">MARKSTVPTVATIRLFLARVGAATSGKKEVLLSRITKVLNSSKNAPRGSKTTENTRVLSIDMGIRNLAFCVADISTKSTLLSERGIRKEPESVKMKVQAWRKLDVTEEVSQLTATESVPGANDWNGESEEEAQDPYAPSTLANTAYTLLTKILLPYRPNVILIERQRWRSSSGPAIQQWTVRVNTLEGMLWAILTALREEGQSRVSAPGGVQSNYEICGVDPKRVGHFWVGDDVKATVQDAKASKKRSDSELDIASVGELKGITGSAQSIVKLSRTKAEKKAKINIVKSWFIRPMPSITLSEKSPQIDFSFSPEADAIRQMFSSDKKTAGGKATKRSGVAELKKLDDVTDCFLQAAAWVAWERNRMVLVREWEESCGVLDRFLMGVEGDEEGGEGKDSGKTVNKKKRKTVKGEEDDDVLKKPSRTARKRLGT</sequence>
<proteinExistence type="predicted"/>
<reference evidence="4" key="1">
    <citation type="journal article" date="2021" name="Nat. Commun.">
        <title>Genetic determinants of endophytism in the Arabidopsis root mycobiome.</title>
        <authorList>
            <person name="Mesny F."/>
            <person name="Miyauchi S."/>
            <person name="Thiergart T."/>
            <person name="Pickel B."/>
            <person name="Atanasova L."/>
            <person name="Karlsson M."/>
            <person name="Huettel B."/>
            <person name="Barry K.W."/>
            <person name="Haridas S."/>
            <person name="Chen C."/>
            <person name="Bauer D."/>
            <person name="Andreopoulos W."/>
            <person name="Pangilinan J."/>
            <person name="LaButti K."/>
            <person name="Riley R."/>
            <person name="Lipzen A."/>
            <person name="Clum A."/>
            <person name="Drula E."/>
            <person name="Henrissat B."/>
            <person name="Kohler A."/>
            <person name="Grigoriev I.V."/>
            <person name="Martin F.M."/>
            <person name="Hacquard S."/>
        </authorList>
    </citation>
    <scope>NUCLEOTIDE SEQUENCE</scope>
    <source>
        <strain evidence="4">MPI-CAGE-CH-0243</strain>
    </source>
</reference>
<evidence type="ECO:0000313" key="4">
    <source>
        <dbReference type="EMBL" id="KAH7125401.1"/>
    </source>
</evidence>
<dbReference type="PROSITE" id="PS50800">
    <property type="entry name" value="SAP"/>
    <property type="match status" value="1"/>
</dbReference>
<dbReference type="InterPro" id="IPR003034">
    <property type="entry name" value="SAP_dom"/>
</dbReference>
<dbReference type="InterPro" id="IPR036397">
    <property type="entry name" value="RNaseH_sf"/>
</dbReference>